<accession>A0A8X6Q145</accession>
<comment type="caution">
    <text evidence="2">The sequence shown here is derived from an EMBL/GenBank/DDBJ whole genome shotgun (WGS) entry which is preliminary data.</text>
</comment>
<dbReference type="EMBL" id="BMAW01076232">
    <property type="protein sequence ID" value="GFU00608.1"/>
    <property type="molecule type" value="Genomic_DNA"/>
</dbReference>
<gene>
    <name evidence="2" type="ORF">NPIL_264461</name>
</gene>
<reference evidence="2" key="1">
    <citation type="submission" date="2020-08" db="EMBL/GenBank/DDBJ databases">
        <title>Multicomponent nature underlies the extraordinary mechanical properties of spider dragline silk.</title>
        <authorList>
            <person name="Kono N."/>
            <person name="Nakamura H."/>
            <person name="Mori M."/>
            <person name="Yoshida Y."/>
            <person name="Ohtoshi R."/>
            <person name="Malay A.D."/>
            <person name="Moran D.A.P."/>
            <person name="Tomita M."/>
            <person name="Numata K."/>
            <person name="Arakawa K."/>
        </authorList>
    </citation>
    <scope>NUCLEOTIDE SEQUENCE</scope>
</reference>
<name>A0A8X6Q145_NEPPI</name>
<feature type="compositionally biased region" description="Basic residues" evidence="1">
    <location>
        <begin position="136"/>
        <end position="149"/>
    </location>
</feature>
<dbReference type="AlphaFoldDB" id="A0A8X6Q145"/>
<dbReference type="Proteomes" id="UP000887013">
    <property type="component" value="Unassembled WGS sequence"/>
</dbReference>
<evidence type="ECO:0000313" key="2">
    <source>
        <dbReference type="EMBL" id="GFU00608.1"/>
    </source>
</evidence>
<sequence>MNKGWQKVFFEILNSIRRNLWTNAITERVFEEEPIIEYVFLRRSMDLDVSNGDVEKLETVPMGKLTIEKLKKLKKKEHKYKINTLSSDVREIEEKLFFIIQINIFQKCGFQNFVRKQYHPHKNRRNKTVLNDQTSHFRKVQKRSQRKVHRTDFNKNQT</sequence>
<organism evidence="2 3">
    <name type="scientific">Nephila pilipes</name>
    <name type="common">Giant wood spider</name>
    <name type="synonym">Nephila maculata</name>
    <dbReference type="NCBI Taxonomy" id="299642"/>
    <lineage>
        <taxon>Eukaryota</taxon>
        <taxon>Metazoa</taxon>
        <taxon>Ecdysozoa</taxon>
        <taxon>Arthropoda</taxon>
        <taxon>Chelicerata</taxon>
        <taxon>Arachnida</taxon>
        <taxon>Araneae</taxon>
        <taxon>Araneomorphae</taxon>
        <taxon>Entelegynae</taxon>
        <taxon>Araneoidea</taxon>
        <taxon>Nephilidae</taxon>
        <taxon>Nephila</taxon>
    </lineage>
</organism>
<evidence type="ECO:0000256" key="1">
    <source>
        <dbReference type="SAM" id="MobiDB-lite"/>
    </source>
</evidence>
<protein>
    <submittedName>
        <fullName evidence="2">Uncharacterized protein</fullName>
    </submittedName>
</protein>
<keyword evidence="3" id="KW-1185">Reference proteome</keyword>
<evidence type="ECO:0000313" key="3">
    <source>
        <dbReference type="Proteomes" id="UP000887013"/>
    </source>
</evidence>
<proteinExistence type="predicted"/>
<feature type="region of interest" description="Disordered" evidence="1">
    <location>
        <begin position="121"/>
        <end position="158"/>
    </location>
</feature>